<dbReference type="EMBL" id="KV417550">
    <property type="protein sequence ID" value="KZP21010.1"/>
    <property type="molecule type" value="Genomic_DNA"/>
</dbReference>
<evidence type="ECO:0000313" key="1">
    <source>
        <dbReference type="EMBL" id="KZP21010.1"/>
    </source>
</evidence>
<evidence type="ECO:0008006" key="3">
    <source>
        <dbReference type="Google" id="ProtNLM"/>
    </source>
</evidence>
<organism evidence="1 2">
    <name type="scientific">Athelia psychrophila</name>
    <dbReference type="NCBI Taxonomy" id="1759441"/>
    <lineage>
        <taxon>Eukaryota</taxon>
        <taxon>Fungi</taxon>
        <taxon>Dikarya</taxon>
        <taxon>Basidiomycota</taxon>
        <taxon>Agaricomycotina</taxon>
        <taxon>Agaricomycetes</taxon>
        <taxon>Agaricomycetidae</taxon>
        <taxon>Atheliales</taxon>
        <taxon>Atheliaceae</taxon>
        <taxon>Athelia</taxon>
    </lineage>
</organism>
<sequence length="170" mass="19243">AYHFGAWENFATVPQISAVSRPKKSKHIKAIDEFSEVISSFLSQKLAALLECHNYSSQLFLAWERVHRFGLYEDHPSLNFNGAFFTIAVKNGSSEIIHVDRNDKKMLWMWIIAVSDWEGGEFRIPKVGVKIPLQTGQVLAVMSGVLAHFSALVTWGRHIIMTCSPERNLV</sequence>
<proteinExistence type="predicted"/>
<feature type="non-terminal residue" evidence="1">
    <location>
        <position position="1"/>
    </location>
</feature>
<name>A0A166JM47_9AGAM</name>
<dbReference type="Proteomes" id="UP000076532">
    <property type="component" value="Unassembled WGS sequence"/>
</dbReference>
<dbReference type="OrthoDB" id="3249298at2759"/>
<protein>
    <recommendedName>
        <fullName evidence="3">Prolyl 4-hydroxylase alpha subunit Fe(2+) 2OG dioxygenase domain-containing protein</fullName>
    </recommendedName>
</protein>
<reference evidence="1 2" key="1">
    <citation type="journal article" date="2016" name="Mol. Biol. Evol.">
        <title>Comparative Genomics of Early-Diverging Mushroom-Forming Fungi Provides Insights into the Origins of Lignocellulose Decay Capabilities.</title>
        <authorList>
            <person name="Nagy L.G."/>
            <person name="Riley R."/>
            <person name="Tritt A."/>
            <person name="Adam C."/>
            <person name="Daum C."/>
            <person name="Floudas D."/>
            <person name="Sun H."/>
            <person name="Yadav J.S."/>
            <person name="Pangilinan J."/>
            <person name="Larsson K.H."/>
            <person name="Matsuura K."/>
            <person name="Barry K."/>
            <person name="Labutti K."/>
            <person name="Kuo R."/>
            <person name="Ohm R.A."/>
            <person name="Bhattacharya S.S."/>
            <person name="Shirouzu T."/>
            <person name="Yoshinaga Y."/>
            <person name="Martin F.M."/>
            <person name="Grigoriev I.V."/>
            <person name="Hibbett D.S."/>
        </authorList>
    </citation>
    <scope>NUCLEOTIDE SEQUENCE [LARGE SCALE GENOMIC DNA]</scope>
    <source>
        <strain evidence="1 2">CBS 109695</strain>
    </source>
</reference>
<dbReference type="STRING" id="436010.A0A166JM47"/>
<gene>
    <name evidence="1" type="ORF">FIBSPDRAFT_685977</name>
</gene>
<feature type="non-terminal residue" evidence="1">
    <location>
        <position position="170"/>
    </location>
</feature>
<dbReference type="AlphaFoldDB" id="A0A166JM47"/>
<dbReference type="Gene3D" id="3.60.130.30">
    <property type="match status" value="1"/>
</dbReference>
<accession>A0A166JM47</accession>
<keyword evidence="2" id="KW-1185">Reference proteome</keyword>
<evidence type="ECO:0000313" key="2">
    <source>
        <dbReference type="Proteomes" id="UP000076532"/>
    </source>
</evidence>